<comment type="subcellular location">
    <subcellularLocation>
        <location evidence="2">Mitochondrion matrix</location>
    </subcellularLocation>
</comment>
<evidence type="ECO:0000256" key="6">
    <source>
        <dbReference type="ARBA" id="ARBA00022723"/>
    </source>
</evidence>
<keyword evidence="5 13" id="KW-0645">Protease</keyword>
<dbReference type="PANTHER" id="PTHR11804:SF79">
    <property type="entry name" value="MITOCHONDRIAL INTERMEDIATE PEPTIDASE"/>
    <property type="match status" value="1"/>
</dbReference>
<keyword evidence="8 13" id="KW-0862">Zinc</keyword>
<dbReference type="InterPro" id="IPR024077">
    <property type="entry name" value="Neurolysin/TOP_dom2"/>
</dbReference>
<evidence type="ECO:0000256" key="8">
    <source>
        <dbReference type="ARBA" id="ARBA00022833"/>
    </source>
</evidence>
<dbReference type="Pfam" id="PF01432">
    <property type="entry name" value="Peptidase_M3"/>
    <property type="match status" value="1"/>
</dbReference>
<feature type="region of interest" description="Disordered" evidence="14">
    <location>
        <begin position="1"/>
        <end position="27"/>
    </location>
</feature>
<dbReference type="InterPro" id="IPR033851">
    <property type="entry name" value="M3A_MIP"/>
</dbReference>
<dbReference type="SUPFAM" id="SSF55486">
    <property type="entry name" value="Metalloproteases ('zincins'), catalytic domain"/>
    <property type="match status" value="1"/>
</dbReference>
<evidence type="ECO:0000313" key="17">
    <source>
        <dbReference type="Proteomes" id="UP000818624"/>
    </source>
</evidence>
<feature type="domain" description="Peptidase M3A/M3B catalytic" evidence="15">
    <location>
        <begin position="322"/>
        <end position="798"/>
    </location>
</feature>
<dbReference type="EMBL" id="CP046240">
    <property type="protein sequence ID" value="WFD49897.1"/>
    <property type="molecule type" value="Genomic_DNA"/>
</dbReference>
<evidence type="ECO:0000256" key="3">
    <source>
        <dbReference type="ARBA" id="ARBA00006040"/>
    </source>
</evidence>
<evidence type="ECO:0000256" key="4">
    <source>
        <dbReference type="ARBA" id="ARBA00012441"/>
    </source>
</evidence>
<reference evidence="16 17" key="1">
    <citation type="journal article" date="2020" name="Elife">
        <title>Loss of centromere function drives karyotype evolution in closely related Malassezia species.</title>
        <authorList>
            <person name="Sankaranarayanan S.R."/>
            <person name="Ianiri G."/>
            <person name="Coelho M.A."/>
            <person name="Reza M.H."/>
            <person name="Thimmappa B.C."/>
            <person name="Ganguly P."/>
            <person name="Vadnala R.N."/>
            <person name="Sun S."/>
            <person name="Siddharthan R."/>
            <person name="Tellgren-Roth C."/>
            <person name="Dawson T.L."/>
            <person name="Heitman J."/>
            <person name="Sanyal K."/>
        </authorList>
    </citation>
    <scope>NUCLEOTIDE SEQUENCE [LARGE SCALE GENOMIC DNA]</scope>
    <source>
        <strain evidence="16">CBS14141</strain>
    </source>
</reference>
<dbReference type="Gene3D" id="1.10.1370.10">
    <property type="entry name" value="Neurolysin, domain 3"/>
    <property type="match status" value="1"/>
</dbReference>
<feature type="compositionally biased region" description="Low complexity" evidence="14">
    <location>
        <begin position="9"/>
        <end position="23"/>
    </location>
</feature>
<comment type="cofactor">
    <cofactor evidence="13">
        <name>Zn(2+)</name>
        <dbReference type="ChEBI" id="CHEBI:29105"/>
    </cofactor>
    <text evidence="13">Binds 1 zinc ion.</text>
</comment>
<evidence type="ECO:0000256" key="5">
    <source>
        <dbReference type="ARBA" id="ARBA00022670"/>
    </source>
</evidence>
<name>A0ABY8EW99_MALFU</name>
<evidence type="ECO:0000259" key="15">
    <source>
        <dbReference type="Pfam" id="PF01432"/>
    </source>
</evidence>
<comment type="function">
    <text evidence="12">Cleaves proteins, imported into the mitochondrion, to their mature size. While most mitochondrial precursor proteins are processed to the mature form in one step by mitochondrial processing peptidase (MPP), the sequential cleavage by MIP of an octapeptide after initial processing by MPP is a required step for a subgroup of nuclear-encoded precursor proteins destined for the matrix or the inner membrane.</text>
</comment>
<dbReference type="InterPro" id="IPR024079">
    <property type="entry name" value="MetalloPept_cat_dom_sf"/>
</dbReference>
<dbReference type="InterPro" id="IPR001567">
    <property type="entry name" value="Pept_M3A_M3B_dom"/>
</dbReference>
<evidence type="ECO:0000256" key="7">
    <source>
        <dbReference type="ARBA" id="ARBA00022801"/>
    </source>
</evidence>
<dbReference type="Proteomes" id="UP000818624">
    <property type="component" value="Chromosome 7"/>
</dbReference>
<comment type="catalytic activity">
    <reaction evidence="1">
        <text>Release of an N-terminal octapeptide as second stage of processing of some proteins imported into the mitochondrion.</text>
        <dbReference type="EC" id="3.4.24.59"/>
    </reaction>
</comment>
<dbReference type="PANTHER" id="PTHR11804">
    <property type="entry name" value="PROTEASE M3 THIMET OLIGOPEPTIDASE-RELATED"/>
    <property type="match status" value="1"/>
</dbReference>
<keyword evidence="17" id="KW-1185">Reference proteome</keyword>
<keyword evidence="9" id="KW-0809">Transit peptide</keyword>
<keyword evidence="6 13" id="KW-0479">Metal-binding</keyword>
<sequence length="816" mass="91099">MLARHALRPARLPRVPRAARSVATSHEAAMPLDGTQRLGKVKRWRFEPRQMHLARSPAAEAHALAAGVAQSVERDHETLRDLLDRPRLHTPQDTAGLPTGLFKVEALREPEAFLTLAEKTLVRAQLLVNRIARAGAPDAPRSELARVVPNLDRLSDLLCGVIDMAELVRHAHPEPAWADASNAAYEYLCNFMNILNTHTGLYDSLRRAMADADIWASMPEEAQAVATIFLRDFEKSGIHLPPQERERFVALSDEILVLGRAFLQDISARTSDQVTDFPLDLLRTMDASLVKSLRAQTGFSRRSNTLPVVPGSWELHCISKFAPDERARRLAYMITYTGRHGPVDVLERLLRARHELAVLTGKRSFAEMTLVDKMAGTPSNVSDFLHITADAQRPRAQAVVDALRRLKTPPDAPVYAWDREYLSDVYVQTYHPPDLQPLVPYLSLGSVFTGLSRLFYLLYGIHFRAAPVQPGEVWSPDVLKLEVVDETEGGVIGTIYCDLYARAGKPPSAAHYTVRCSRRIDGDDVENDVRFGDAPELPRDVDLSNLLDVEGATSPGRPGRFQLPVVVLMTDFQWPSRAQGGVSLLRWQEVETLFHEMGHAIHSMIGRTEFHNVSGTRCATDFVELPSILMEHFLVNPEVVQLTAHHHRTGAPLPYDQLAAHLRTQHELDALDTQHQIVLAQLDQQYHAERAGDPSFSSTAELQRVQASMGLFPPVEDATWQGQFGHLFGYGATYYSYLFDRAIAARVWRKVFAHAPLSREAGEMFKKEVLQHGGGKNPWTMLSTLLRDDQIASGDAHAMQTIGRWGLGHTDAERAP</sequence>
<comment type="similarity">
    <text evidence="3 13">Belongs to the peptidase M3 family.</text>
</comment>
<evidence type="ECO:0000256" key="11">
    <source>
        <dbReference type="ARBA" id="ARBA00023128"/>
    </source>
</evidence>
<evidence type="ECO:0000256" key="14">
    <source>
        <dbReference type="SAM" id="MobiDB-lite"/>
    </source>
</evidence>
<accession>A0ABY8EW99</accession>
<evidence type="ECO:0000256" key="10">
    <source>
        <dbReference type="ARBA" id="ARBA00023049"/>
    </source>
</evidence>
<protein>
    <recommendedName>
        <fullName evidence="4">mitochondrial intermediate peptidase</fullName>
        <ecNumber evidence="4">3.4.24.59</ecNumber>
    </recommendedName>
</protein>
<evidence type="ECO:0000256" key="9">
    <source>
        <dbReference type="ARBA" id="ARBA00022946"/>
    </source>
</evidence>
<dbReference type="InterPro" id="IPR045090">
    <property type="entry name" value="Pept_M3A_M3B"/>
</dbReference>
<organism evidence="16 17">
    <name type="scientific">Malassezia furfur</name>
    <name type="common">Pityriasis versicolor infection agent</name>
    <name type="synonym">Pityrosporum furfur</name>
    <dbReference type="NCBI Taxonomy" id="55194"/>
    <lineage>
        <taxon>Eukaryota</taxon>
        <taxon>Fungi</taxon>
        <taxon>Dikarya</taxon>
        <taxon>Basidiomycota</taxon>
        <taxon>Ustilaginomycotina</taxon>
        <taxon>Malasseziomycetes</taxon>
        <taxon>Malasseziales</taxon>
        <taxon>Malasseziaceae</taxon>
        <taxon>Malassezia</taxon>
    </lineage>
</organism>
<keyword evidence="11" id="KW-0496">Mitochondrion</keyword>
<evidence type="ECO:0000256" key="1">
    <source>
        <dbReference type="ARBA" id="ARBA00000436"/>
    </source>
</evidence>
<proteinExistence type="inferred from homology"/>
<evidence type="ECO:0000313" key="16">
    <source>
        <dbReference type="EMBL" id="WFD49897.1"/>
    </source>
</evidence>
<evidence type="ECO:0000256" key="2">
    <source>
        <dbReference type="ARBA" id="ARBA00004305"/>
    </source>
</evidence>
<evidence type="ECO:0000256" key="12">
    <source>
        <dbReference type="ARBA" id="ARBA00025208"/>
    </source>
</evidence>
<evidence type="ECO:0000256" key="13">
    <source>
        <dbReference type="RuleBase" id="RU003435"/>
    </source>
</evidence>
<keyword evidence="7 13" id="KW-0378">Hydrolase</keyword>
<dbReference type="GO" id="GO:0004222">
    <property type="term" value="F:metalloendopeptidase activity"/>
    <property type="evidence" value="ECO:0007669"/>
    <property type="project" value="UniProtKB-EC"/>
</dbReference>
<keyword evidence="10 13" id="KW-0482">Metalloprotease</keyword>
<gene>
    <name evidence="16" type="primary">OCT1</name>
    <name evidence="16" type="ORF">GLX27_004583</name>
</gene>
<dbReference type="Gene3D" id="3.40.390.10">
    <property type="entry name" value="Collagenase (Catalytic Domain)"/>
    <property type="match status" value="1"/>
</dbReference>
<dbReference type="CDD" id="cd06457">
    <property type="entry name" value="M3A_MIP"/>
    <property type="match status" value="1"/>
</dbReference>
<dbReference type="EC" id="3.4.24.59" evidence="4"/>